<dbReference type="InterPro" id="IPR006000">
    <property type="entry name" value="Xylulokinase"/>
</dbReference>
<keyword evidence="4 8" id="KW-0547">Nucleotide-binding</keyword>
<evidence type="ECO:0000259" key="12">
    <source>
        <dbReference type="Pfam" id="PF02782"/>
    </source>
</evidence>
<dbReference type="PROSITE" id="PS00445">
    <property type="entry name" value="FGGY_KINASES_2"/>
    <property type="match status" value="1"/>
</dbReference>
<dbReference type="PATRIC" id="fig|1616.3.peg.1049"/>
<dbReference type="GO" id="GO:0004856">
    <property type="term" value="F:D-xylulokinase activity"/>
    <property type="evidence" value="ECO:0007669"/>
    <property type="project" value="UniProtKB-UniRule"/>
</dbReference>
<dbReference type="InterPro" id="IPR043129">
    <property type="entry name" value="ATPase_NBD"/>
</dbReference>
<evidence type="ECO:0000256" key="6">
    <source>
        <dbReference type="ARBA" id="ARBA00022840"/>
    </source>
</evidence>
<dbReference type="OrthoDB" id="9805576at2"/>
<keyword evidence="14" id="KW-1185">Reference proteome</keyword>
<comment type="catalytic activity">
    <reaction evidence="8 10">
        <text>D-xylulose + ATP = D-xylulose 5-phosphate + ADP + H(+)</text>
        <dbReference type="Rhea" id="RHEA:10964"/>
        <dbReference type="ChEBI" id="CHEBI:15378"/>
        <dbReference type="ChEBI" id="CHEBI:17140"/>
        <dbReference type="ChEBI" id="CHEBI:30616"/>
        <dbReference type="ChEBI" id="CHEBI:57737"/>
        <dbReference type="ChEBI" id="CHEBI:456216"/>
        <dbReference type="EC" id="2.7.1.17"/>
    </reaction>
</comment>
<dbReference type="InterPro" id="IPR018485">
    <property type="entry name" value="FGGY_C"/>
</dbReference>
<evidence type="ECO:0000256" key="9">
    <source>
        <dbReference type="RuleBase" id="RU003733"/>
    </source>
</evidence>
<evidence type="ECO:0000256" key="4">
    <source>
        <dbReference type="ARBA" id="ARBA00022741"/>
    </source>
</evidence>
<keyword evidence="5 8" id="KW-0418">Kinase</keyword>
<dbReference type="GO" id="GO:0005998">
    <property type="term" value="P:xylulose catabolic process"/>
    <property type="evidence" value="ECO:0007669"/>
    <property type="project" value="UniProtKB-UniRule"/>
</dbReference>
<dbReference type="InterPro" id="IPR050406">
    <property type="entry name" value="FGGY_Carb_Kinase"/>
</dbReference>
<evidence type="ECO:0000256" key="1">
    <source>
        <dbReference type="ARBA" id="ARBA00009156"/>
    </source>
</evidence>
<feature type="active site" description="Proton acceptor" evidence="8">
    <location>
        <position position="240"/>
    </location>
</feature>
<evidence type="ECO:0000256" key="7">
    <source>
        <dbReference type="ARBA" id="ARBA00023277"/>
    </source>
</evidence>
<evidence type="ECO:0000256" key="8">
    <source>
        <dbReference type="HAMAP-Rule" id="MF_02220"/>
    </source>
</evidence>
<comment type="similarity">
    <text evidence="1 8 9">Belongs to the FGGY kinase family.</text>
</comment>
<feature type="domain" description="Carbohydrate kinase FGGY C-terminal" evidence="12">
    <location>
        <begin position="259"/>
        <end position="442"/>
    </location>
</feature>
<comment type="function">
    <text evidence="8">Catalyzes the phosphorylation of D-xylulose to D-xylulose 5-phosphate.</text>
</comment>
<evidence type="ECO:0000259" key="11">
    <source>
        <dbReference type="Pfam" id="PF00370"/>
    </source>
</evidence>
<feature type="domain" description="Carbohydrate kinase FGGY N-terminal" evidence="11">
    <location>
        <begin position="5"/>
        <end position="247"/>
    </location>
</feature>
<dbReference type="SUPFAM" id="SSF53067">
    <property type="entry name" value="Actin-like ATPase domain"/>
    <property type="match status" value="2"/>
</dbReference>
<name>A0A0R2JKI8_9LACO</name>
<feature type="site" description="Important for activity" evidence="8">
    <location>
        <position position="9"/>
    </location>
</feature>
<dbReference type="PANTHER" id="PTHR43095:SF5">
    <property type="entry name" value="XYLULOSE KINASE"/>
    <property type="match status" value="1"/>
</dbReference>
<dbReference type="CDD" id="cd07808">
    <property type="entry name" value="ASKHA_NBD_FGGY_EcXK-like"/>
    <property type="match status" value="1"/>
</dbReference>
<dbReference type="STRING" id="1616.IV73_GL001029"/>
<dbReference type="HAMAP" id="MF_02220">
    <property type="entry name" value="XylB"/>
    <property type="match status" value="1"/>
</dbReference>
<evidence type="ECO:0000256" key="3">
    <source>
        <dbReference type="ARBA" id="ARBA00022679"/>
    </source>
</evidence>
<dbReference type="AlphaFoldDB" id="A0A0R2JKI8"/>
<evidence type="ECO:0000313" key="14">
    <source>
        <dbReference type="Proteomes" id="UP000051655"/>
    </source>
</evidence>
<accession>A0A0R2JKI8</accession>
<keyword evidence="6 8" id="KW-0067">ATP-binding</keyword>
<evidence type="ECO:0000256" key="2">
    <source>
        <dbReference type="ARBA" id="ARBA00022629"/>
    </source>
</evidence>
<reference evidence="13 14" key="1">
    <citation type="journal article" date="2015" name="Genome Announc.">
        <title>Expanding the biotechnology potential of lactobacilli through comparative genomics of 213 strains and associated genera.</title>
        <authorList>
            <person name="Sun Z."/>
            <person name="Harris H.M."/>
            <person name="McCann A."/>
            <person name="Guo C."/>
            <person name="Argimon S."/>
            <person name="Zhang W."/>
            <person name="Yang X."/>
            <person name="Jeffery I.B."/>
            <person name="Cooney J.C."/>
            <person name="Kagawa T.F."/>
            <person name="Liu W."/>
            <person name="Song Y."/>
            <person name="Salvetti E."/>
            <person name="Wrobel A."/>
            <person name="Rasinkangas P."/>
            <person name="Parkhill J."/>
            <person name="Rea M.C."/>
            <person name="O'Sullivan O."/>
            <person name="Ritari J."/>
            <person name="Douillard F.P."/>
            <person name="Paul Ross R."/>
            <person name="Yang R."/>
            <person name="Briner A.E."/>
            <person name="Felis G.E."/>
            <person name="de Vos W.M."/>
            <person name="Barrangou R."/>
            <person name="Klaenhammer T.R."/>
            <person name="Caufield P.W."/>
            <person name="Cui Y."/>
            <person name="Zhang H."/>
            <person name="O'Toole P.W."/>
        </authorList>
    </citation>
    <scope>NUCLEOTIDE SEQUENCE [LARGE SCALE GENOMIC DNA]</scope>
    <source>
        <strain evidence="13 14">DSM 20593</strain>
    </source>
</reference>
<keyword evidence="3 8" id="KW-0808">Transferase</keyword>
<dbReference type="PANTHER" id="PTHR43095">
    <property type="entry name" value="SUGAR KINASE"/>
    <property type="match status" value="1"/>
</dbReference>
<dbReference type="GO" id="GO:0042732">
    <property type="term" value="P:D-xylose metabolic process"/>
    <property type="evidence" value="ECO:0007669"/>
    <property type="project" value="UniProtKB-KW"/>
</dbReference>
<dbReference type="NCBIfam" id="TIGR01312">
    <property type="entry name" value="XylB"/>
    <property type="match status" value="1"/>
</dbReference>
<evidence type="ECO:0000256" key="10">
    <source>
        <dbReference type="RuleBase" id="RU364073"/>
    </source>
</evidence>
<dbReference type="Pfam" id="PF00370">
    <property type="entry name" value="FGGY_N"/>
    <property type="match status" value="1"/>
</dbReference>
<dbReference type="GO" id="GO:0005524">
    <property type="term" value="F:ATP binding"/>
    <property type="evidence" value="ECO:0007669"/>
    <property type="project" value="UniProtKB-UniRule"/>
</dbReference>
<dbReference type="Pfam" id="PF02782">
    <property type="entry name" value="FGGY_C"/>
    <property type="match status" value="1"/>
</dbReference>
<organism evidence="13 14">
    <name type="scientific">Weissella kandleri</name>
    <dbReference type="NCBI Taxonomy" id="1616"/>
    <lineage>
        <taxon>Bacteria</taxon>
        <taxon>Bacillati</taxon>
        <taxon>Bacillota</taxon>
        <taxon>Bacilli</taxon>
        <taxon>Lactobacillales</taxon>
        <taxon>Lactobacillaceae</taxon>
        <taxon>Weissella</taxon>
    </lineage>
</organism>
<comment type="caution">
    <text evidence="13">The sequence shown here is derived from an EMBL/GenBank/DDBJ whole genome shotgun (WGS) entry which is preliminary data.</text>
</comment>
<dbReference type="EC" id="2.7.1.17" evidence="8 10"/>
<dbReference type="InterPro" id="IPR018483">
    <property type="entry name" value="Carb_kinase_FGGY_CS"/>
</dbReference>
<gene>
    <name evidence="8 10" type="primary">xylB</name>
    <name evidence="13" type="ORF">IV73_GL001029</name>
</gene>
<protein>
    <recommendedName>
        <fullName evidence="8 10">Xylulose kinase</fullName>
        <shortName evidence="8 10">Xylulokinase</shortName>
        <ecNumber evidence="8 10">2.7.1.17</ecNumber>
    </recommendedName>
</protein>
<dbReference type="EMBL" id="JQBP01000004">
    <property type="protein sequence ID" value="KRN74906.1"/>
    <property type="molecule type" value="Genomic_DNA"/>
</dbReference>
<evidence type="ECO:0000313" key="13">
    <source>
        <dbReference type="EMBL" id="KRN74906.1"/>
    </source>
</evidence>
<sequence length="501" mass="54911">MEELVLGVDLGTSAVKVSAVNRQGKIVAQRSFDYPLSQPHPGFSEQNPEDWVNGTTVAIVELILKDGISADAVKGISYSGQMHGLVLLDHNKQVLRPAILWNDTRTSQQTQEISDQMGDDFIEITRNRSLEGFTLPKILWVKENEPQIFEAAETFVTPKDYLRYRMTGQLEMEISDAAGTVMLDVEKGQWSTAIQQAFELPASFFPPIIQGIQSAGHISESYALFSGLSTATEVFGGAADNAAGAIGSAILKPNMVWSSIGTSGVVLKYEANAEVNYHGKIHFFNHAIPNKYYSMGVTLAAGHSLNWFKRSFAPAEDFTELVASAEQSTIGAHGLLFTPYIVGERTPYADGDIRGSWLGIDSMHQRADFVRSVLEGIIFSFKDIFAIYEDAGAQFDTVIASGGGAKSALWLQIQADIFNKKVVVLENEQGPGMGAAILAAVGLGWFESVEQAAQAFASFGQVYEPKAENVEKYAQVYQMYRQVYTQTVDISHQLLAYRRQG</sequence>
<dbReference type="PIRSF" id="PIRSF000538">
    <property type="entry name" value="GlpK"/>
    <property type="match status" value="1"/>
</dbReference>
<dbReference type="Gene3D" id="3.30.420.40">
    <property type="match status" value="2"/>
</dbReference>
<feature type="binding site" evidence="8">
    <location>
        <begin position="82"/>
        <end position="83"/>
    </location>
    <ligand>
        <name>substrate</name>
    </ligand>
</feature>
<keyword evidence="7 8" id="KW-0119">Carbohydrate metabolism</keyword>
<proteinExistence type="inferred from homology"/>
<keyword evidence="2 8" id="KW-0859">Xylose metabolism</keyword>
<dbReference type="InterPro" id="IPR000577">
    <property type="entry name" value="Carb_kinase_FGGY"/>
</dbReference>
<evidence type="ECO:0000256" key="5">
    <source>
        <dbReference type="ARBA" id="ARBA00022777"/>
    </source>
</evidence>
<dbReference type="PROSITE" id="PS00933">
    <property type="entry name" value="FGGY_KINASES_1"/>
    <property type="match status" value="1"/>
</dbReference>
<dbReference type="Proteomes" id="UP000051655">
    <property type="component" value="Unassembled WGS sequence"/>
</dbReference>
<dbReference type="InterPro" id="IPR018484">
    <property type="entry name" value="FGGY_N"/>
</dbReference>
<dbReference type="RefSeq" id="WP_057755663.1">
    <property type="nucleotide sequence ID" value="NZ_JQBP01000004.1"/>
</dbReference>